<dbReference type="EMBL" id="JARSFG010000005">
    <property type="protein sequence ID" value="MEC1177638.1"/>
    <property type="molecule type" value="Genomic_DNA"/>
</dbReference>
<dbReference type="PANTHER" id="PTHR34985">
    <property type="entry name" value="SLR0554 PROTEIN"/>
    <property type="match status" value="1"/>
</dbReference>
<protein>
    <submittedName>
        <fullName evidence="2">VapE family protein</fullName>
    </submittedName>
</protein>
<gene>
    <name evidence="2" type="ORF">P9B03_04005</name>
</gene>
<dbReference type="AlphaFoldDB" id="A0AAW9NTV7"/>
<dbReference type="RefSeq" id="WP_326122070.1">
    <property type="nucleotide sequence ID" value="NZ_JARSFG010000005.1"/>
</dbReference>
<sequence>MQFNRQLIISSAGSRKATVWPAQRLYWSEFVEKLKSPVRSTESLDDYMKMLKSQQDELKDVGGFVAGELLNNRRKASNVLSRDIVTLDLDNIPSSGTQDVLRRLEGLGCAYVSYSTRKHHESKPRLRVLVPTDRTMSADEYEPIARKLASLIGIELADPTTFEASRLMYWPSCSSDSAYVFQFADKPFLSAEGVLKMYGDWRNIQEWPEVPGAGQMHVRLAAKQGNPLEKRGVIGAFCRKYDIHAAIESFLPGVYTPTDDGSGRYTFIGGSTAGGAVIYEDGLFLYSHHATDPCSSKLVNAFDLVRLHKFGDADDEAKPDTPVNKLPSFVQMSRFAVELDAVKSELAKEKFKSALDDFGNPTEEGVDWATKLEFNPNTGKYVACVENVLILLENDLELKGRIKKNIFNHKIIGTAPLPWSPRNTETGDFNWTDDDEVGLQNYVSKKLEFRNKDIIRGGFVEVYNRYRFHPVQDYLNSLVWDGIPRAETMFIDWLGAEDIPGYTRLATLQFLKAMVKRVFEPGCEYQEMIVLVGEQGIYKSNIFRDLSRGWFLDSLDSTESKIVGERTEGSWIVALDELKLFKKLNEESKKEFISRRMEKYRAAFDRYTSEKFRQFVLVGTSNRTEILGDFTGDRRYIPILCGSKEYVMQKEPEIYFKHHVNLILAEAVAKYKEDSFIGIPKANWAIFDEQRKHFRYENEYAEDVQKVIEELGYPDTISVEQVAEKLPYVGERPSRDIKVKIKEAIKLIDCYKSEMRVMKVQGKPTRNGFKKVN</sequence>
<name>A0AAW9NTV7_9BACL</name>
<proteinExistence type="predicted"/>
<dbReference type="Pfam" id="PF05272">
    <property type="entry name" value="VapE-like_dom"/>
    <property type="match status" value="1"/>
</dbReference>
<dbReference type="InterPro" id="IPR007936">
    <property type="entry name" value="VapE-like_dom"/>
</dbReference>
<dbReference type="Proteomes" id="UP001344888">
    <property type="component" value="Unassembled WGS sequence"/>
</dbReference>
<accession>A0AAW9NTV7</accession>
<dbReference type="PANTHER" id="PTHR34985:SF1">
    <property type="entry name" value="SLR0554 PROTEIN"/>
    <property type="match status" value="1"/>
</dbReference>
<evidence type="ECO:0000313" key="2">
    <source>
        <dbReference type="EMBL" id="MEC1177638.1"/>
    </source>
</evidence>
<evidence type="ECO:0000313" key="3">
    <source>
        <dbReference type="Proteomes" id="UP001344888"/>
    </source>
</evidence>
<feature type="domain" description="Virulence-associated protein E-like" evidence="1">
    <location>
        <begin position="475"/>
        <end position="694"/>
    </location>
</feature>
<evidence type="ECO:0000259" key="1">
    <source>
        <dbReference type="Pfam" id="PF05272"/>
    </source>
</evidence>
<keyword evidence="3" id="KW-1185">Reference proteome</keyword>
<comment type="caution">
    <text evidence="2">The sequence shown here is derived from an EMBL/GenBank/DDBJ whole genome shotgun (WGS) entry which is preliminary data.</text>
</comment>
<organism evidence="2 3">
    <name type="scientific">Metasolibacillus meyeri</name>
    <dbReference type="NCBI Taxonomy" id="1071052"/>
    <lineage>
        <taxon>Bacteria</taxon>
        <taxon>Bacillati</taxon>
        <taxon>Bacillota</taxon>
        <taxon>Bacilli</taxon>
        <taxon>Bacillales</taxon>
        <taxon>Caryophanaceae</taxon>
        <taxon>Metasolibacillus</taxon>
    </lineage>
</organism>
<reference evidence="2 3" key="1">
    <citation type="submission" date="2023-03" db="EMBL/GenBank/DDBJ databases">
        <title>Bacillus Genome Sequencing.</title>
        <authorList>
            <person name="Dunlap C."/>
        </authorList>
    </citation>
    <scope>NUCLEOTIDE SEQUENCE [LARGE SCALE GENOMIC DNA]</scope>
    <source>
        <strain evidence="2 3">B-59205</strain>
    </source>
</reference>